<dbReference type="EMBL" id="AMZN01000043">
    <property type="protein sequence ID" value="ELR71257.1"/>
    <property type="molecule type" value="Genomic_DNA"/>
</dbReference>
<keyword evidence="3" id="KW-0808">Transferase</keyword>
<dbReference type="STRING" id="1237149.C900_02872"/>
<name>L8JVL2_9BACT</name>
<evidence type="ECO:0000313" key="4">
    <source>
        <dbReference type="Proteomes" id="UP000011135"/>
    </source>
</evidence>
<dbReference type="InterPro" id="IPR028098">
    <property type="entry name" value="Glyco_trans_4-like_N"/>
</dbReference>
<dbReference type="GO" id="GO:0016757">
    <property type="term" value="F:glycosyltransferase activity"/>
    <property type="evidence" value="ECO:0007669"/>
    <property type="project" value="InterPro"/>
</dbReference>
<proteinExistence type="predicted"/>
<dbReference type="SUPFAM" id="SSF53756">
    <property type="entry name" value="UDP-Glycosyltransferase/glycogen phosphorylase"/>
    <property type="match status" value="1"/>
</dbReference>
<dbReference type="InterPro" id="IPR001296">
    <property type="entry name" value="Glyco_trans_1"/>
</dbReference>
<protein>
    <submittedName>
        <fullName evidence="3">Glycosyl transferase, group 1</fullName>
    </submittedName>
</protein>
<accession>L8JVL2</accession>
<comment type="caution">
    <text evidence="3">The sequence shown here is derived from an EMBL/GenBank/DDBJ whole genome shotgun (WGS) entry which is preliminary data.</text>
</comment>
<dbReference type="AlphaFoldDB" id="L8JVL2"/>
<dbReference type="PANTHER" id="PTHR12526:SF630">
    <property type="entry name" value="GLYCOSYLTRANSFERASE"/>
    <property type="match status" value="1"/>
</dbReference>
<dbReference type="eggNOG" id="COG0438">
    <property type="taxonomic scope" value="Bacteria"/>
</dbReference>
<keyword evidence="4" id="KW-1185">Reference proteome</keyword>
<dbReference type="Gene3D" id="3.40.50.2000">
    <property type="entry name" value="Glycogen Phosphorylase B"/>
    <property type="match status" value="2"/>
</dbReference>
<gene>
    <name evidence="3" type="ORF">C900_02872</name>
</gene>
<dbReference type="Pfam" id="PF00534">
    <property type="entry name" value="Glycos_transf_1"/>
    <property type="match status" value="1"/>
</dbReference>
<reference evidence="3 4" key="1">
    <citation type="submission" date="2012-12" db="EMBL/GenBank/DDBJ databases">
        <title>Genome assembly of Fulvivirga imtechensis AK7.</title>
        <authorList>
            <person name="Nupur N."/>
            <person name="Khatri I."/>
            <person name="Kumar R."/>
            <person name="Subramanian S."/>
            <person name="Pinnaka A."/>
        </authorList>
    </citation>
    <scope>NUCLEOTIDE SEQUENCE [LARGE SCALE GENOMIC DNA]</scope>
    <source>
        <strain evidence="3 4">AK7</strain>
    </source>
</reference>
<feature type="domain" description="Glycosyltransferase subfamily 4-like N-terminal" evidence="2">
    <location>
        <begin position="16"/>
        <end position="177"/>
    </location>
</feature>
<dbReference type="CDD" id="cd03811">
    <property type="entry name" value="GT4_GT28_WabH-like"/>
    <property type="match status" value="1"/>
</dbReference>
<dbReference type="Pfam" id="PF13439">
    <property type="entry name" value="Glyco_transf_4"/>
    <property type="match status" value="1"/>
</dbReference>
<feature type="domain" description="Glycosyl transferase family 1" evidence="1">
    <location>
        <begin position="197"/>
        <end position="331"/>
    </location>
</feature>
<organism evidence="3 4">
    <name type="scientific">Fulvivirga imtechensis AK7</name>
    <dbReference type="NCBI Taxonomy" id="1237149"/>
    <lineage>
        <taxon>Bacteria</taxon>
        <taxon>Pseudomonadati</taxon>
        <taxon>Bacteroidota</taxon>
        <taxon>Cytophagia</taxon>
        <taxon>Cytophagales</taxon>
        <taxon>Fulvivirgaceae</taxon>
        <taxon>Fulvivirga</taxon>
    </lineage>
</organism>
<dbReference type="PANTHER" id="PTHR12526">
    <property type="entry name" value="GLYCOSYLTRANSFERASE"/>
    <property type="match status" value="1"/>
</dbReference>
<evidence type="ECO:0000313" key="3">
    <source>
        <dbReference type="EMBL" id="ELR71257.1"/>
    </source>
</evidence>
<dbReference type="RefSeq" id="WP_009580195.1">
    <property type="nucleotide sequence ID" value="NZ_AMZN01000043.1"/>
</dbReference>
<evidence type="ECO:0000259" key="2">
    <source>
        <dbReference type="Pfam" id="PF13439"/>
    </source>
</evidence>
<dbReference type="Proteomes" id="UP000011135">
    <property type="component" value="Unassembled WGS sequence"/>
</dbReference>
<sequence length="409" mass="47377">MRRVKRILLLIPNLDFGGAQRAFYYLGRELSADYEVYECVFNQDGGIAFPSENMLYDLEIPAGKNILDKGYRFLQRVFKVRSLKKKLQIDLTISMLEGADHVNILSKHKDWVWLCVQGSKSFDKDMRYEALSKKFLIPFFYKKADRIIAVSEGIRKELIKQFNINERKVVVIENAVDQKMVDQKKSEPLPDLYKQLFSTNKVIVTSGRLHNQKNQLPLFDVYAEIHRIDPQIRMFIIGDGPLKQEMENRAEKFSFKTYFQWNAVEPTGSESVFFLGYQDNPFKYIYNSNLFIFPSLWEGYPLALLEAMSCAVPVLAADCPTGPRQILAPNNAKDVYELEQLEVGEYGMLLPLITGRKNSNAVSVWAETILRFINDREFISYYGKRSRSRAKDFSVEVIGSRWKAELAKQ</sequence>
<evidence type="ECO:0000259" key="1">
    <source>
        <dbReference type="Pfam" id="PF00534"/>
    </source>
</evidence>